<evidence type="ECO:0000256" key="1">
    <source>
        <dbReference type="ARBA" id="ARBA00004672"/>
    </source>
</evidence>
<evidence type="ECO:0000313" key="9">
    <source>
        <dbReference type="EMBL" id="KAF3338865.1"/>
    </source>
</evidence>
<gene>
    <name evidence="9" type="ORF">FCM35_KLT16336</name>
</gene>
<dbReference type="SUPFAM" id="SSF56104">
    <property type="entry name" value="SAICAR synthase-like"/>
    <property type="match status" value="1"/>
</dbReference>
<dbReference type="PANTHER" id="PTHR43700:SF1">
    <property type="entry name" value="PHOSPHORIBOSYLAMINOIMIDAZOLE-SUCCINOCARBOXAMIDE SYNTHASE"/>
    <property type="match status" value="1"/>
</dbReference>
<evidence type="ECO:0000256" key="6">
    <source>
        <dbReference type="ARBA" id="ARBA00022840"/>
    </source>
</evidence>
<keyword evidence="6" id="KW-0067">ATP-binding</keyword>
<accession>A0A833VRL4</accession>
<evidence type="ECO:0000313" key="10">
    <source>
        <dbReference type="Proteomes" id="UP000623129"/>
    </source>
</evidence>
<dbReference type="GO" id="GO:0006189">
    <property type="term" value="P:'de novo' IMP biosynthetic process"/>
    <property type="evidence" value="ECO:0007669"/>
    <property type="project" value="UniProtKB-UniPathway"/>
</dbReference>
<dbReference type="OrthoDB" id="1699080at2759"/>
<dbReference type="UniPathway" id="UPA00074">
    <property type="reaction ID" value="UER00131"/>
</dbReference>
<comment type="caution">
    <text evidence="9">The sequence shown here is derived from an EMBL/GenBank/DDBJ whole genome shotgun (WGS) entry which is preliminary data.</text>
</comment>
<dbReference type="Proteomes" id="UP000623129">
    <property type="component" value="Unassembled WGS sequence"/>
</dbReference>
<organism evidence="9 10">
    <name type="scientific">Carex littledalei</name>
    <dbReference type="NCBI Taxonomy" id="544730"/>
    <lineage>
        <taxon>Eukaryota</taxon>
        <taxon>Viridiplantae</taxon>
        <taxon>Streptophyta</taxon>
        <taxon>Embryophyta</taxon>
        <taxon>Tracheophyta</taxon>
        <taxon>Spermatophyta</taxon>
        <taxon>Magnoliopsida</taxon>
        <taxon>Liliopsida</taxon>
        <taxon>Poales</taxon>
        <taxon>Cyperaceae</taxon>
        <taxon>Cyperoideae</taxon>
        <taxon>Cariceae</taxon>
        <taxon>Carex</taxon>
        <taxon>Carex subgen. Euthyceras</taxon>
    </lineage>
</organism>
<evidence type="ECO:0000256" key="3">
    <source>
        <dbReference type="ARBA" id="ARBA00022598"/>
    </source>
</evidence>
<reference evidence="9" key="1">
    <citation type="submission" date="2020-01" db="EMBL/GenBank/DDBJ databases">
        <title>Genome sequence of Kobresia littledalei, the first chromosome-level genome in the family Cyperaceae.</title>
        <authorList>
            <person name="Qu G."/>
        </authorList>
    </citation>
    <scope>NUCLEOTIDE SEQUENCE</scope>
    <source>
        <strain evidence="9">C.B.Clarke</strain>
        <tissue evidence="9">Leaf</tissue>
    </source>
</reference>
<keyword evidence="5" id="KW-0658">Purine biosynthesis</keyword>
<keyword evidence="4" id="KW-0547">Nucleotide-binding</keyword>
<dbReference type="GO" id="GO:0009570">
    <property type="term" value="C:chloroplast stroma"/>
    <property type="evidence" value="ECO:0007669"/>
    <property type="project" value="TreeGrafter"/>
</dbReference>
<evidence type="ECO:0000256" key="4">
    <source>
        <dbReference type="ARBA" id="ARBA00022741"/>
    </source>
</evidence>
<dbReference type="InterPro" id="IPR028923">
    <property type="entry name" value="SAICAR_synt/ADE2_N"/>
</dbReference>
<dbReference type="GO" id="GO:0005524">
    <property type="term" value="F:ATP binding"/>
    <property type="evidence" value="ECO:0007669"/>
    <property type="project" value="UniProtKB-KW"/>
</dbReference>
<evidence type="ECO:0000256" key="7">
    <source>
        <dbReference type="ARBA" id="ARBA00030409"/>
    </source>
</evidence>
<feature type="domain" description="SAICAR synthetase/ADE2 N-terminal" evidence="8">
    <location>
        <begin position="1"/>
        <end position="59"/>
    </location>
</feature>
<evidence type="ECO:0000256" key="5">
    <source>
        <dbReference type="ARBA" id="ARBA00022755"/>
    </source>
</evidence>
<keyword evidence="3" id="KW-0436">Ligase</keyword>
<protein>
    <recommendedName>
        <fullName evidence="2">phosphoribosylaminoimidazolesuccinocarboxamide synthase</fullName>
        <ecNumber evidence="2">6.3.2.6</ecNumber>
    </recommendedName>
    <alternativeName>
        <fullName evidence="7">SAICAR synthetase</fullName>
    </alternativeName>
</protein>
<evidence type="ECO:0000256" key="2">
    <source>
        <dbReference type="ARBA" id="ARBA00012217"/>
    </source>
</evidence>
<dbReference type="AlphaFoldDB" id="A0A833VRL4"/>
<name>A0A833VRL4_9POAL</name>
<comment type="pathway">
    <text evidence="1">Purine metabolism; IMP biosynthesis via de novo pathway; 5-amino-1-(5-phospho-D-ribosyl)imidazole-4-carboxamide from 5-amino-1-(5-phospho-D-ribosyl)imidazole-4-carboxylate: step 1/2.</text>
</comment>
<dbReference type="EC" id="6.3.2.6" evidence="2"/>
<proteinExistence type="predicted"/>
<dbReference type="PANTHER" id="PTHR43700">
    <property type="entry name" value="PHOSPHORIBOSYLAMINOIMIDAZOLE-SUCCINOCARBOXAMIDE SYNTHASE"/>
    <property type="match status" value="1"/>
</dbReference>
<dbReference type="GO" id="GO:0004639">
    <property type="term" value="F:phosphoribosylaminoimidazolesuccinocarboxamide synthase activity"/>
    <property type="evidence" value="ECO:0007669"/>
    <property type="project" value="UniProtKB-EC"/>
</dbReference>
<dbReference type="EMBL" id="SWLB01000004">
    <property type="protein sequence ID" value="KAF3338865.1"/>
    <property type="molecule type" value="Genomic_DNA"/>
</dbReference>
<sequence>MGLITKDEYDEVSQKAMSLFAFGQEVALEHGLLLVDTKYEFEKANDGTIMLIDEVLPDAPVELVCELAWW</sequence>
<dbReference type="Pfam" id="PF01259">
    <property type="entry name" value="SAICAR_synt"/>
    <property type="match status" value="1"/>
</dbReference>
<evidence type="ECO:0000259" key="8">
    <source>
        <dbReference type="Pfam" id="PF01259"/>
    </source>
</evidence>
<dbReference type="Gene3D" id="3.30.470.20">
    <property type="entry name" value="ATP-grasp fold, B domain"/>
    <property type="match status" value="1"/>
</dbReference>
<keyword evidence="10" id="KW-1185">Reference proteome</keyword>